<protein>
    <submittedName>
        <fullName evidence="2">Uncharacterized protein</fullName>
    </submittedName>
</protein>
<dbReference type="RefSeq" id="WP_131567687.1">
    <property type="nucleotide sequence ID" value="NZ_JAINFK010000002.1"/>
</dbReference>
<gene>
    <name evidence="2" type="ORF">E0D97_08075</name>
</gene>
<feature type="chain" id="PRO_5020188263" evidence="1">
    <location>
        <begin position="21"/>
        <end position="117"/>
    </location>
</feature>
<evidence type="ECO:0000256" key="1">
    <source>
        <dbReference type="SAM" id="SignalP"/>
    </source>
</evidence>
<evidence type="ECO:0000313" key="3">
    <source>
        <dbReference type="Proteomes" id="UP000291301"/>
    </source>
</evidence>
<accession>A0A4R0PBY2</accession>
<reference evidence="2 3" key="1">
    <citation type="journal article" date="2015" name="Antonie Van Leeuwenhoek">
        <title>Oricola cellulosilytica gen. nov., sp. nov., a cellulose-degrading bacterium of the family Phyllobacteriaceae isolated from surface seashore water, and emended descriptions of Mesorhizobium loti and Phyllobacterium myrsinacearum.</title>
        <authorList>
            <person name="Hameed A."/>
            <person name="Shahina M."/>
            <person name="Lai W.A."/>
            <person name="Lin S.Y."/>
            <person name="Young L.S."/>
            <person name="Liu Y.C."/>
            <person name="Hsu Y.H."/>
            <person name="Young C.C."/>
        </authorList>
    </citation>
    <scope>NUCLEOTIDE SEQUENCE [LARGE SCALE GENOMIC DNA]</scope>
    <source>
        <strain evidence="2 3">KCTC 52183</strain>
    </source>
</reference>
<name>A0A4R0PBY2_9HYPH</name>
<dbReference type="OrthoDB" id="9810367at2"/>
<evidence type="ECO:0000313" key="2">
    <source>
        <dbReference type="EMBL" id="TCD14043.1"/>
    </source>
</evidence>
<organism evidence="2 3">
    <name type="scientific">Oricola cellulosilytica</name>
    <dbReference type="NCBI Taxonomy" id="1429082"/>
    <lineage>
        <taxon>Bacteria</taxon>
        <taxon>Pseudomonadati</taxon>
        <taxon>Pseudomonadota</taxon>
        <taxon>Alphaproteobacteria</taxon>
        <taxon>Hyphomicrobiales</taxon>
        <taxon>Ahrensiaceae</taxon>
        <taxon>Oricola</taxon>
    </lineage>
</organism>
<keyword evidence="3" id="KW-1185">Reference proteome</keyword>
<dbReference type="EMBL" id="SJST01000003">
    <property type="protein sequence ID" value="TCD14043.1"/>
    <property type="molecule type" value="Genomic_DNA"/>
</dbReference>
<comment type="caution">
    <text evidence="2">The sequence shown here is derived from an EMBL/GenBank/DDBJ whole genome shotgun (WGS) entry which is preliminary data.</text>
</comment>
<feature type="signal peptide" evidence="1">
    <location>
        <begin position="1"/>
        <end position="20"/>
    </location>
</feature>
<proteinExistence type="predicted"/>
<dbReference type="Proteomes" id="UP000291301">
    <property type="component" value="Unassembled WGS sequence"/>
</dbReference>
<sequence>MKKIILALTQVIALTSVTSAADLLRYGAICPVVDSSAMLLIEDPGQLTGEVVLRMTEAVNVAASPAWINSRSPAFTWASETKVACGKAYGYLRTGYRDEEYINKCDCFYQRMQQYMY</sequence>
<keyword evidence="1" id="KW-0732">Signal</keyword>
<dbReference type="AlphaFoldDB" id="A0A4R0PBY2"/>